<evidence type="ECO:0000256" key="1">
    <source>
        <dbReference type="SAM" id="MobiDB-lite"/>
    </source>
</evidence>
<feature type="region of interest" description="Disordered" evidence="1">
    <location>
        <begin position="638"/>
        <end position="659"/>
    </location>
</feature>
<feature type="region of interest" description="Disordered" evidence="1">
    <location>
        <begin position="550"/>
        <end position="588"/>
    </location>
</feature>
<dbReference type="VEuPathDB" id="FungiDB:JI435_017340"/>
<dbReference type="Proteomes" id="UP000663193">
    <property type="component" value="Chromosome 6"/>
</dbReference>
<sequence>MVDQISQLPTGALEFTTLSAKVKALTGFLIDGAILHETLKQHGTLLLAFTAGAAAASATLPYFNRYRNDRAKVNLAVFHITRIIENTPEYQDRLYHPHELVRVMDAEVQRLLQIHLNKQEAQGAMSALKRKLWVEVDEERALLAKRRKSETAERKDSVVAGAPEMQETYAELSQPSPTNTPTPEVFRPLSGRKDKLLASAAIKEKEDSIMTDVDALVETLATPLRQEKKAITTPSTATKTPLAQISQTPLNPLSSVLNSSKKSPEETFLDYASVMRQAASPFPPNTPGMEQAASLTPSLPARPPTRRGGYDSSPPSTSKELQPSSGRSTYKYPSFSTSEGGSIASAAQAPAVHASPTYGLNYNDEDLYSSSSSPTASTKASPTGQQTPVDKPSKPLRTLQQALMGARNLNTPGHMLSDPLATEKRKTSKPPSTIKIQQPPNSMVVRTGNEDKGTWLRSIQEGASPHESPTLGTTQYRVAESKIFYWKIEDNRKERRDMHKFLKQKDEIMQEAEVLPAKKDEEWPNATLTYSSTEETSQVSLSASLPSIRSIASPPSAPAISLPRPSPADQPQTPLQASPSSSSDLSLLPLDANFSSPVETKDEAMSDVIYVGSAPVVRDGLTKDEDMDDVVFVSSTPARREEVTPPRTTLFPPKKRGRPKKVMVEQKEVTVVERKPDTPMPAKRLGRPTKAASKLQTPATPVATSKRGRSSRQGTAELDTPVQLETPSGRAVRTRAFKGSYKA</sequence>
<accession>A0A7U2F1Q7</accession>
<feature type="region of interest" description="Disordered" evidence="1">
    <location>
        <begin position="365"/>
        <end position="438"/>
    </location>
</feature>
<feature type="compositionally biased region" description="Low complexity" evidence="1">
    <location>
        <begin position="550"/>
        <end position="563"/>
    </location>
</feature>
<dbReference type="OMA" id="KERRDMH"/>
<keyword evidence="3" id="KW-1185">Reference proteome</keyword>
<proteinExistence type="predicted"/>
<dbReference type="EMBL" id="CP069028">
    <property type="protein sequence ID" value="QRC96846.1"/>
    <property type="molecule type" value="Genomic_DNA"/>
</dbReference>
<feature type="compositionally biased region" description="Low complexity" evidence="1">
    <location>
        <begin position="578"/>
        <end position="588"/>
    </location>
</feature>
<gene>
    <name evidence="2" type="ORF">JI435_017340</name>
</gene>
<feature type="compositionally biased region" description="Low complexity" evidence="1">
    <location>
        <begin position="249"/>
        <end position="261"/>
    </location>
</feature>
<evidence type="ECO:0000313" key="2">
    <source>
        <dbReference type="EMBL" id="QRC96846.1"/>
    </source>
</evidence>
<dbReference type="OrthoDB" id="3691606at2759"/>
<dbReference type="AlphaFoldDB" id="A0A7U2F1Q7"/>
<feature type="compositionally biased region" description="Low complexity" evidence="1">
    <location>
        <begin position="369"/>
        <end position="383"/>
    </location>
</feature>
<feature type="region of interest" description="Disordered" evidence="1">
    <location>
        <begin position="228"/>
        <end position="261"/>
    </location>
</feature>
<feature type="compositionally biased region" description="Polar residues" evidence="1">
    <location>
        <begin position="694"/>
        <end position="703"/>
    </location>
</feature>
<feature type="compositionally biased region" description="Polar residues" evidence="1">
    <location>
        <begin position="313"/>
        <end position="328"/>
    </location>
</feature>
<reference evidence="3" key="1">
    <citation type="journal article" date="2021" name="BMC Genomics">
        <title>Chromosome-level genome assembly and manually-curated proteome of model necrotroph Parastagonospora nodorum Sn15 reveals a genome-wide trove of candidate effector homologs, and redundancy of virulence-related functions within an accessory chromosome.</title>
        <authorList>
            <person name="Bertazzoni S."/>
            <person name="Jones D.A.B."/>
            <person name="Phan H.T."/>
            <person name="Tan K.-C."/>
            <person name="Hane J.K."/>
        </authorList>
    </citation>
    <scope>NUCLEOTIDE SEQUENCE [LARGE SCALE GENOMIC DNA]</scope>
    <source>
        <strain evidence="3">SN15 / ATCC MYA-4574 / FGSC 10173)</strain>
    </source>
</reference>
<feature type="compositionally biased region" description="Polar residues" evidence="1">
    <location>
        <begin position="429"/>
        <end position="438"/>
    </location>
</feature>
<feature type="region of interest" description="Disordered" evidence="1">
    <location>
        <begin position="673"/>
        <end position="743"/>
    </location>
</feature>
<organism evidence="2 3">
    <name type="scientific">Phaeosphaeria nodorum (strain SN15 / ATCC MYA-4574 / FGSC 10173)</name>
    <name type="common">Glume blotch fungus</name>
    <name type="synonym">Parastagonospora nodorum</name>
    <dbReference type="NCBI Taxonomy" id="321614"/>
    <lineage>
        <taxon>Eukaryota</taxon>
        <taxon>Fungi</taxon>
        <taxon>Dikarya</taxon>
        <taxon>Ascomycota</taxon>
        <taxon>Pezizomycotina</taxon>
        <taxon>Dothideomycetes</taxon>
        <taxon>Pleosporomycetidae</taxon>
        <taxon>Pleosporales</taxon>
        <taxon>Pleosporineae</taxon>
        <taxon>Phaeosphaeriaceae</taxon>
        <taxon>Parastagonospora</taxon>
    </lineage>
</organism>
<protein>
    <submittedName>
        <fullName evidence="2">Uncharacterized protein</fullName>
    </submittedName>
</protein>
<feature type="compositionally biased region" description="Polar residues" evidence="1">
    <location>
        <begin position="232"/>
        <end position="248"/>
    </location>
</feature>
<feature type="region of interest" description="Disordered" evidence="1">
    <location>
        <begin position="279"/>
        <end position="341"/>
    </location>
</feature>
<name>A0A7U2F1Q7_PHANO</name>
<evidence type="ECO:0000313" key="3">
    <source>
        <dbReference type="Proteomes" id="UP000663193"/>
    </source>
</evidence>